<reference evidence="1 2" key="1">
    <citation type="journal article" date="2007" name="Science">
        <title>The Chlamydomonas genome reveals the evolution of key animal and plant functions.</title>
        <authorList>
            <person name="Merchant S.S."/>
            <person name="Prochnik S.E."/>
            <person name="Vallon O."/>
            <person name="Harris E.H."/>
            <person name="Karpowicz S.J."/>
            <person name="Witman G.B."/>
            <person name="Terry A."/>
            <person name="Salamov A."/>
            <person name="Fritz-Laylin L.K."/>
            <person name="Marechal-Drouard L."/>
            <person name="Marshall W.F."/>
            <person name="Qu L.H."/>
            <person name="Nelson D.R."/>
            <person name="Sanderfoot A.A."/>
            <person name="Spalding M.H."/>
            <person name="Kapitonov V.V."/>
            <person name="Ren Q."/>
            <person name="Ferris P."/>
            <person name="Lindquist E."/>
            <person name="Shapiro H."/>
            <person name="Lucas S.M."/>
            <person name="Grimwood J."/>
            <person name="Schmutz J."/>
            <person name="Cardol P."/>
            <person name="Cerutti H."/>
            <person name="Chanfreau G."/>
            <person name="Chen C.L."/>
            <person name="Cognat V."/>
            <person name="Croft M.T."/>
            <person name="Dent R."/>
            <person name="Dutcher S."/>
            <person name="Fernandez E."/>
            <person name="Fukuzawa H."/>
            <person name="Gonzalez-Ballester D."/>
            <person name="Gonzalez-Halphen D."/>
            <person name="Hallmann A."/>
            <person name="Hanikenne M."/>
            <person name="Hippler M."/>
            <person name="Inwood W."/>
            <person name="Jabbari K."/>
            <person name="Kalanon M."/>
            <person name="Kuras R."/>
            <person name="Lefebvre P.A."/>
            <person name="Lemaire S.D."/>
            <person name="Lobanov A.V."/>
            <person name="Lohr M."/>
            <person name="Manuell A."/>
            <person name="Meier I."/>
            <person name="Mets L."/>
            <person name="Mittag M."/>
            <person name="Mittelmeier T."/>
            <person name="Moroney J.V."/>
            <person name="Moseley J."/>
            <person name="Napoli C."/>
            <person name="Nedelcu A.M."/>
            <person name="Niyogi K."/>
            <person name="Novoselov S.V."/>
            <person name="Paulsen I.T."/>
            <person name="Pazour G."/>
            <person name="Purton S."/>
            <person name="Ral J.P."/>
            <person name="Riano-Pachon D.M."/>
            <person name="Riekhof W."/>
            <person name="Rymarquis L."/>
            <person name="Schroda M."/>
            <person name="Stern D."/>
            <person name="Umen J."/>
            <person name="Willows R."/>
            <person name="Wilson N."/>
            <person name="Zimmer S.L."/>
            <person name="Allmer J."/>
            <person name="Balk J."/>
            <person name="Bisova K."/>
            <person name="Chen C.J."/>
            <person name="Elias M."/>
            <person name="Gendler K."/>
            <person name="Hauser C."/>
            <person name="Lamb M.R."/>
            <person name="Ledford H."/>
            <person name="Long J.C."/>
            <person name="Minagawa J."/>
            <person name="Page M.D."/>
            <person name="Pan J."/>
            <person name="Pootakham W."/>
            <person name="Roje S."/>
            <person name="Rose A."/>
            <person name="Stahlberg E."/>
            <person name="Terauchi A.M."/>
            <person name="Yang P."/>
            <person name="Ball S."/>
            <person name="Bowler C."/>
            <person name="Dieckmann C.L."/>
            <person name="Gladyshev V.N."/>
            <person name="Green P."/>
            <person name="Jorgensen R."/>
            <person name="Mayfield S."/>
            <person name="Mueller-Roeber B."/>
            <person name="Rajamani S."/>
            <person name="Sayre R.T."/>
            <person name="Brokstein P."/>
            <person name="Dubchak I."/>
            <person name="Goodstein D."/>
            <person name="Hornick L."/>
            <person name="Huang Y.W."/>
            <person name="Jhaveri J."/>
            <person name="Luo Y."/>
            <person name="Martinez D."/>
            <person name="Ngau W.C."/>
            <person name="Otillar B."/>
            <person name="Poliakov A."/>
            <person name="Porter A."/>
            <person name="Szajkowski L."/>
            <person name="Werner G."/>
            <person name="Zhou K."/>
            <person name="Grigoriev I.V."/>
            <person name="Rokhsar D.S."/>
            <person name="Grossman A.R."/>
        </authorList>
    </citation>
    <scope>NUCLEOTIDE SEQUENCE [LARGE SCALE GENOMIC DNA]</scope>
    <source>
        <strain evidence="2">CC-503</strain>
    </source>
</reference>
<dbReference type="AlphaFoldDB" id="A0A2K3D6E0"/>
<dbReference type="KEGG" id="cre:CHLRE_12g548350v5"/>
<sequence length="400" mass="40073">MGKEGVLVPQAAQVGHTRQLDALCGMAAEVQSLASCVQAGHHLLAVTDALGNARILATPLHPGAAEEPAGGAEGASGRHVLQLPARSRGECGWTGLVMRPVAPEAAGPQDGASAGGALPELEVAVARQLPRDVCVYRGGELVRSFNTAQGPTALTYLPPGPFGGCADAATGLLAVAEEHQVALWDVRQGERGGCVQRVNAYNGGWPLYGLAWVAGAVRDEAGGPATGLLAVTGAERSVVMLEPRKWHIATKWPGCVKYPATHLVPSAAAPGHVYVAGLDYECAAGRWDGSSGGAAGNANSSSGGHGRAVLPPQLQARQQAQEAAAGAGAAAAVMDDVEGGGRAGLSFRGDSKWLGLAHAVLPASASASASAGGGGGRCRDLLAALSLSGNLFVLTASAAD</sequence>
<keyword evidence="2" id="KW-1185">Reference proteome</keyword>
<proteinExistence type="predicted"/>
<dbReference type="SUPFAM" id="SSF50969">
    <property type="entry name" value="YVTN repeat-like/Quinoprotein amine dehydrogenase"/>
    <property type="match status" value="1"/>
</dbReference>
<dbReference type="EMBL" id="CM008973">
    <property type="protein sequence ID" value="PNW76087.1"/>
    <property type="molecule type" value="Genomic_DNA"/>
</dbReference>
<accession>A0A2K3D6E0</accession>
<dbReference type="RefSeq" id="XP_042919053.1">
    <property type="nucleotide sequence ID" value="XM_043068928.1"/>
</dbReference>
<name>A0A2K3D6E0_CHLRE</name>
<dbReference type="InParanoid" id="A0A2K3D6E0"/>
<dbReference type="InterPro" id="IPR011044">
    <property type="entry name" value="Quino_amine_DH_bsu"/>
</dbReference>
<evidence type="ECO:0000313" key="2">
    <source>
        <dbReference type="Proteomes" id="UP000006906"/>
    </source>
</evidence>
<dbReference type="ExpressionAtlas" id="A0A2K3D6E0">
    <property type="expression patterns" value="baseline"/>
</dbReference>
<dbReference type="OrthoDB" id="534245at2759"/>
<organism evidence="1 2">
    <name type="scientific">Chlamydomonas reinhardtii</name>
    <name type="common">Chlamydomonas smithii</name>
    <dbReference type="NCBI Taxonomy" id="3055"/>
    <lineage>
        <taxon>Eukaryota</taxon>
        <taxon>Viridiplantae</taxon>
        <taxon>Chlorophyta</taxon>
        <taxon>core chlorophytes</taxon>
        <taxon>Chlorophyceae</taxon>
        <taxon>CS clade</taxon>
        <taxon>Chlamydomonadales</taxon>
        <taxon>Chlamydomonadaceae</taxon>
        <taxon>Chlamydomonas</taxon>
    </lineage>
</organism>
<protein>
    <submittedName>
        <fullName evidence="1">Uncharacterized protein</fullName>
    </submittedName>
</protein>
<evidence type="ECO:0000313" key="1">
    <source>
        <dbReference type="EMBL" id="PNW76087.1"/>
    </source>
</evidence>
<dbReference type="PANTHER" id="PTHR47467:SF1">
    <property type="entry name" value="WD40 REPEAT-CONTAINING PROTEIN"/>
    <property type="match status" value="1"/>
</dbReference>
<dbReference type="PaxDb" id="3055-EDP02922"/>
<dbReference type="PANTHER" id="PTHR47467">
    <property type="entry name" value="OS01G0867200 PROTEIN"/>
    <property type="match status" value="1"/>
</dbReference>
<gene>
    <name evidence="1" type="ORF">CHLRE_12g548350v5</name>
</gene>
<dbReference type="Proteomes" id="UP000006906">
    <property type="component" value="Chromosome 12"/>
</dbReference>
<dbReference type="GeneID" id="5719624"/>
<dbReference type="Gramene" id="PNW76087">
    <property type="protein sequence ID" value="PNW76087"/>
    <property type="gene ID" value="CHLRE_12g548350v5"/>
</dbReference>